<dbReference type="InterPro" id="IPR040452">
    <property type="entry name" value="SfsA_C"/>
</dbReference>
<feature type="domain" description="SfsA N-terminal OB" evidence="2">
    <location>
        <begin position="16"/>
        <end position="78"/>
    </location>
</feature>
<sequence>MVDILKFSNLVECTILKRISRFSVLVNIGGTEHIVYLCNTGRLLGYIEKGRRGFCIPTKKGKLMYRLVGVEDRGYAALVDTMLHEKSFEILISKGFIPWLKSCAIIKRNFRVFGSILDYLIRCRDIEAVIELKSAIMKLSDGFAGYPDAPTTRGRKQIEALANFIENGFLSYLVFVVGIPNAKGFKLYCDVDEKICYAVNYAIERGVIFKAINVFLNPFTEYIVAGDLDLKVDLSCC</sequence>
<dbReference type="Pfam" id="PF03749">
    <property type="entry name" value="SfsA"/>
    <property type="match status" value="1"/>
</dbReference>
<dbReference type="Pfam" id="PF17746">
    <property type="entry name" value="SfsA_N"/>
    <property type="match status" value="1"/>
</dbReference>
<evidence type="ECO:0000313" key="3">
    <source>
        <dbReference type="EMBL" id="HGQ35101.1"/>
    </source>
</evidence>
<reference evidence="4" key="1">
    <citation type="journal article" date="2020" name="mSystems">
        <title>Genome- and Community-Level Interaction Insights into Carbon Utilization and Element Cycling Functions of Hydrothermarchaeota in Hydrothermal Sediment.</title>
        <authorList>
            <person name="Zhou Z."/>
            <person name="Liu Y."/>
            <person name="Xu W."/>
            <person name="Pan J."/>
            <person name="Luo Z.H."/>
            <person name="Li M."/>
        </authorList>
    </citation>
    <scope>NUCLEOTIDE SEQUENCE [LARGE SCALE GENOMIC DNA]</scope>
    <source>
        <strain evidence="4">SpSt-637</strain>
        <strain evidence="3">SpSt-667</strain>
    </source>
</reference>
<evidence type="ECO:0000259" key="1">
    <source>
        <dbReference type="Pfam" id="PF03749"/>
    </source>
</evidence>
<evidence type="ECO:0000313" key="4">
    <source>
        <dbReference type="EMBL" id="HGQ65218.1"/>
    </source>
</evidence>
<dbReference type="GO" id="GO:0003677">
    <property type="term" value="F:DNA binding"/>
    <property type="evidence" value="ECO:0007669"/>
    <property type="project" value="InterPro"/>
</dbReference>
<dbReference type="PANTHER" id="PTHR30545">
    <property type="entry name" value="SUGAR FERMENTATION STIMULATION PROTEIN A"/>
    <property type="match status" value="1"/>
</dbReference>
<dbReference type="Gene3D" id="3.40.1350.60">
    <property type="match status" value="1"/>
</dbReference>
<dbReference type="Gene3D" id="2.40.50.580">
    <property type="match status" value="1"/>
</dbReference>
<dbReference type="EMBL" id="DTCK01000007">
    <property type="protein sequence ID" value="HGQ35101.1"/>
    <property type="molecule type" value="Genomic_DNA"/>
</dbReference>
<proteinExistence type="predicted"/>
<gene>
    <name evidence="4" type="primary">sfsA</name>
    <name evidence="4" type="ORF">ENU08_08250</name>
    <name evidence="3" type="ORF">ENU41_00270</name>
</gene>
<dbReference type="InterPro" id="IPR041465">
    <property type="entry name" value="SfsA_N"/>
</dbReference>
<name>A0A7C4JKJ7_9CREN</name>
<accession>A0A7C4JKJ7</accession>
<organism evidence="4">
    <name type="scientific">Ignisphaera aggregans</name>
    <dbReference type="NCBI Taxonomy" id="334771"/>
    <lineage>
        <taxon>Archaea</taxon>
        <taxon>Thermoproteota</taxon>
        <taxon>Thermoprotei</taxon>
        <taxon>Desulfurococcales</taxon>
        <taxon>Desulfurococcaceae</taxon>
        <taxon>Ignisphaera</taxon>
    </lineage>
</organism>
<dbReference type="AlphaFoldDB" id="A0A7C4JKJ7"/>
<evidence type="ECO:0000259" key="2">
    <source>
        <dbReference type="Pfam" id="PF17746"/>
    </source>
</evidence>
<dbReference type="CDD" id="cd22358">
    <property type="entry name" value="SfsA-like_archaeal"/>
    <property type="match status" value="1"/>
</dbReference>
<feature type="domain" description="Sugar fermentation stimulation protein C-terminal" evidence="1">
    <location>
        <begin position="83"/>
        <end position="216"/>
    </location>
</feature>
<comment type="caution">
    <text evidence="4">The sequence shown here is derived from an EMBL/GenBank/DDBJ whole genome shotgun (WGS) entry which is preliminary data.</text>
</comment>
<dbReference type="InterPro" id="IPR005224">
    <property type="entry name" value="SfsA"/>
</dbReference>
<dbReference type="PANTHER" id="PTHR30545:SF2">
    <property type="entry name" value="SUGAR FERMENTATION STIMULATION PROTEIN A"/>
    <property type="match status" value="1"/>
</dbReference>
<dbReference type="EMBL" id="DTBD01000075">
    <property type="protein sequence ID" value="HGQ65218.1"/>
    <property type="molecule type" value="Genomic_DNA"/>
</dbReference>
<protein>
    <submittedName>
        <fullName evidence="4">DNA/RNA nuclease SfsA</fullName>
    </submittedName>
</protein>